<name>A0A3B0NIH4_THEAN</name>
<dbReference type="EMBL" id="UIVT01000004">
    <property type="protein sequence ID" value="SVP94438.1"/>
    <property type="molecule type" value="Genomic_DNA"/>
</dbReference>
<keyword evidence="1" id="KW-0472">Membrane</keyword>
<dbReference type="VEuPathDB" id="PiroplasmaDB:TA08780"/>
<sequence length="74" mass="8934">MSENVTQKNEKYIKLTEDDKKNTMIALIVLGIMYICIYTIIRRIRIYKEKKSVEEALRQYDLDKKRYIETGITR</sequence>
<keyword evidence="1" id="KW-1133">Transmembrane helix</keyword>
<keyword evidence="1" id="KW-0812">Transmembrane</keyword>
<gene>
    <name evidence="2" type="ORF">TAT_000344400</name>
</gene>
<organism evidence="2">
    <name type="scientific">Theileria annulata</name>
    <dbReference type="NCBI Taxonomy" id="5874"/>
    <lineage>
        <taxon>Eukaryota</taxon>
        <taxon>Sar</taxon>
        <taxon>Alveolata</taxon>
        <taxon>Apicomplexa</taxon>
        <taxon>Aconoidasida</taxon>
        <taxon>Piroplasmida</taxon>
        <taxon>Theileriidae</taxon>
        <taxon>Theileria</taxon>
    </lineage>
</organism>
<reference evidence="2" key="1">
    <citation type="submission" date="2018-07" db="EMBL/GenBank/DDBJ databases">
        <authorList>
            <person name="Quirk P.G."/>
            <person name="Krulwich T.A."/>
        </authorList>
    </citation>
    <scope>NUCLEOTIDE SEQUENCE</scope>
    <source>
        <strain evidence="2">Anand</strain>
    </source>
</reference>
<accession>A0A3B0NIH4</accession>
<protein>
    <submittedName>
        <fullName evidence="2">Uncharacterized protein</fullName>
    </submittedName>
</protein>
<evidence type="ECO:0000313" key="2">
    <source>
        <dbReference type="EMBL" id="SVP94438.1"/>
    </source>
</evidence>
<dbReference type="AlphaFoldDB" id="A0A3B0NIH4"/>
<feature type="transmembrane region" description="Helical" evidence="1">
    <location>
        <begin position="24"/>
        <end position="41"/>
    </location>
</feature>
<proteinExistence type="predicted"/>
<evidence type="ECO:0000256" key="1">
    <source>
        <dbReference type="SAM" id="Phobius"/>
    </source>
</evidence>